<comment type="caution">
    <text evidence="1">The sequence shown here is derived from an EMBL/GenBank/DDBJ whole genome shotgun (WGS) entry which is preliminary data.</text>
</comment>
<sequence>MTAAAPPPPSSRGPAAPASAAAAAAAAAAVAAPPAAATTAPRVTPPTSYTPPPPGERRTSAHVAAARAYLSARGVGGAADPPLVLYDGACGLCDGAVRTLLAADRAGVFTYAPLQGSVGTAACVAYGAPTDLSTMVFVEGGTAYIRSDAPLRIAARLSPAARVAATAALAAPRLLRDGAYDTVAVNRYDWFGTSSGEGVGGVLTPEQRARFYLD</sequence>
<dbReference type="EMBL" id="CM020618">
    <property type="protein sequence ID" value="KAK1862086.1"/>
    <property type="molecule type" value="Genomic_DNA"/>
</dbReference>
<accession>A0ACC3BX89</accession>
<keyword evidence="2" id="KW-1185">Reference proteome</keyword>
<evidence type="ECO:0000313" key="1">
    <source>
        <dbReference type="EMBL" id="KAK1862086.1"/>
    </source>
</evidence>
<evidence type="ECO:0000313" key="2">
    <source>
        <dbReference type="Proteomes" id="UP000798662"/>
    </source>
</evidence>
<proteinExistence type="predicted"/>
<gene>
    <name evidence="1" type="ORF">I4F81_004662</name>
</gene>
<name>A0ACC3BX89_PYRYE</name>
<reference evidence="1" key="1">
    <citation type="submission" date="2019-11" db="EMBL/GenBank/DDBJ databases">
        <title>Nori genome reveals adaptations in red seaweeds to the harsh intertidal environment.</title>
        <authorList>
            <person name="Wang D."/>
            <person name="Mao Y."/>
        </authorList>
    </citation>
    <scope>NUCLEOTIDE SEQUENCE</scope>
    <source>
        <tissue evidence="1">Gametophyte</tissue>
    </source>
</reference>
<organism evidence="1 2">
    <name type="scientific">Pyropia yezoensis</name>
    <name type="common">Susabi-nori</name>
    <name type="synonym">Porphyra yezoensis</name>
    <dbReference type="NCBI Taxonomy" id="2788"/>
    <lineage>
        <taxon>Eukaryota</taxon>
        <taxon>Rhodophyta</taxon>
        <taxon>Bangiophyceae</taxon>
        <taxon>Bangiales</taxon>
        <taxon>Bangiaceae</taxon>
        <taxon>Pyropia</taxon>
    </lineage>
</organism>
<protein>
    <submittedName>
        <fullName evidence="1">Uncharacterized protein</fullName>
    </submittedName>
</protein>
<dbReference type="Proteomes" id="UP000798662">
    <property type="component" value="Chromosome 1"/>
</dbReference>